<evidence type="ECO:0000313" key="3">
    <source>
        <dbReference type="Proteomes" id="UP000827892"/>
    </source>
</evidence>
<dbReference type="PANTHER" id="PTHR23015:SF4">
    <property type="entry name" value="DUF38 DOMAIN-CONTAINING PROTEIN-RELATED"/>
    <property type="match status" value="1"/>
</dbReference>
<evidence type="ECO:0000259" key="1">
    <source>
        <dbReference type="Pfam" id="PF01827"/>
    </source>
</evidence>
<organism evidence="2 3">
    <name type="scientific">Caenorhabditis briggsae</name>
    <dbReference type="NCBI Taxonomy" id="6238"/>
    <lineage>
        <taxon>Eukaryota</taxon>
        <taxon>Metazoa</taxon>
        <taxon>Ecdysozoa</taxon>
        <taxon>Nematoda</taxon>
        <taxon>Chromadorea</taxon>
        <taxon>Rhabditida</taxon>
        <taxon>Rhabditina</taxon>
        <taxon>Rhabditomorpha</taxon>
        <taxon>Rhabditoidea</taxon>
        <taxon>Rhabditidae</taxon>
        <taxon>Peloderinae</taxon>
        <taxon>Caenorhabditis</taxon>
    </lineage>
</organism>
<dbReference type="Proteomes" id="UP000827892">
    <property type="component" value="Chromosome V"/>
</dbReference>
<sequence>MVNSLTEIPEVPQKLILDKLDFPAILSLHKTCIDYRNLIEDYKPGKSELQIQIDLKKESIDYKLSWPADPRSTKTMKMGWNVRETYKNLNLSYSNLENGCQIIWKKEDLDPRILFNVQKPKTKILKDQKFLPTFLKDFQILMDLQRTTVIFRKFELNVQENCEEEAGLLYLELEKIFRKNRGIKIRKLQIQTFGNQGVLAILPFVNPENLERISIENAKKSEEFLEKMEEIMESEQWKMAKNVDFRRFVVPWKLEKYLNFESFSINIPRISNQDMVDLRNSILIGAKFKTFGINFQILEDDYKLLESEFGRNMTTPQPELSILAAWEWKFPEKKRNFVAFLGGNYLSVQPLNLFEDVEIIEINNQPNLPVGNLFR</sequence>
<dbReference type="PANTHER" id="PTHR23015">
    <property type="entry name" value="UNCHARACTERIZED C.ELEGANS PROTEIN"/>
    <property type="match status" value="1"/>
</dbReference>
<gene>
    <name evidence="2" type="ORF">L3Y34_009841</name>
</gene>
<protein>
    <recommendedName>
        <fullName evidence="1">DUF38 domain-containing protein</fullName>
    </recommendedName>
</protein>
<dbReference type="Pfam" id="PF01827">
    <property type="entry name" value="FTH"/>
    <property type="match status" value="1"/>
</dbReference>
<dbReference type="InterPro" id="IPR002900">
    <property type="entry name" value="DUF38/FTH_CAE_spp"/>
</dbReference>
<name>A0AAE9A9Q9_CAEBR</name>
<feature type="domain" description="DUF38" evidence="1">
    <location>
        <begin position="172"/>
        <end position="299"/>
    </location>
</feature>
<dbReference type="EMBL" id="CP090895">
    <property type="protein sequence ID" value="ULT92340.1"/>
    <property type="molecule type" value="Genomic_DNA"/>
</dbReference>
<dbReference type="InterPro" id="IPR040161">
    <property type="entry name" value="FB224"/>
</dbReference>
<accession>A0AAE9A9Q9</accession>
<evidence type="ECO:0000313" key="2">
    <source>
        <dbReference type="EMBL" id="ULT92340.1"/>
    </source>
</evidence>
<proteinExistence type="predicted"/>
<dbReference type="AlphaFoldDB" id="A0AAE9A9Q9"/>
<reference evidence="2 3" key="1">
    <citation type="submission" date="2022-02" db="EMBL/GenBank/DDBJ databases">
        <title>Chromosome-level reference genomes for two strains of Caenorhabditis briggsae: an improved platform for comparative genomics.</title>
        <authorList>
            <person name="Stevens L."/>
            <person name="Andersen E.C."/>
        </authorList>
    </citation>
    <scope>NUCLEOTIDE SEQUENCE [LARGE SCALE GENOMIC DNA]</scope>
    <source>
        <strain evidence="2">QX1410_ONT</strain>
        <tissue evidence="2">Whole-organism</tissue>
    </source>
</reference>